<dbReference type="EMBL" id="KL217011">
    <property type="protein sequence ID" value="KFV72752.1"/>
    <property type="molecule type" value="Genomic_DNA"/>
</dbReference>
<protein>
    <submittedName>
        <fullName evidence="2">Uncharacterized protein</fullName>
    </submittedName>
</protein>
<keyword evidence="3" id="KW-1185">Reference proteome</keyword>
<evidence type="ECO:0000313" key="2">
    <source>
        <dbReference type="EMBL" id="KFV72752.1"/>
    </source>
</evidence>
<dbReference type="AlphaFoldDB" id="A0A093H0Z9"/>
<sequence>LLEATSTTSTQGKRGLSKEGGRKNSCREANQLILEDSTSQESMDLSKGNSKQTIPSPAVSSSSLQVLPEVAKNETPEENQNILLDVEPPAKDNRSQVGRKKTTSSKSEKTSSTSLREKPGLPRGRGQKRILQEGGDASLENNSPQEKTRQLRSKRRNIELTSEAATSTSLHTNGDLPENGNASETQNLCLTSTSSENSSQSGEGDMNLVQQAASTSRRRKCPLPADGLASKKLKSGSEGNGSLQKGRTTKEQLGKEDMRTAGGTDRKTRSSART</sequence>
<feature type="compositionally biased region" description="Polar residues" evidence="1">
    <location>
        <begin position="159"/>
        <end position="172"/>
    </location>
</feature>
<feature type="compositionally biased region" description="Basic and acidic residues" evidence="1">
    <location>
        <begin position="16"/>
        <end position="26"/>
    </location>
</feature>
<feature type="non-terminal residue" evidence="2">
    <location>
        <position position="1"/>
    </location>
</feature>
<dbReference type="STRING" id="118200.A0A093H0Z9"/>
<reference evidence="2 3" key="1">
    <citation type="submission" date="2014-04" db="EMBL/GenBank/DDBJ databases">
        <title>Genome evolution of avian class.</title>
        <authorList>
            <person name="Zhang G."/>
            <person name="Li C."/>
        </authorList>
    </citation>
    <scope>NUCLEOTIDE SEQUENCE [LARGE SCALE GENOMIC DNA]</scope>
    <source>
        <strain evidence="2">BGI_N307</strain>
    </source>
</reference>
<evidence type="ECO:0000313" key="3">
    <source>
        <dbReference type="Proteomes" id="UP000053875"/>
    </source>
</evidence>
<feature type="compositionally biased region" description="Basic and acidic residues" evidence="1">
    <location>
        <begin position="248"/>
        <end position="268"/>
    </location>
</feature>
<evidence type="ECO:0000256" key="1">
    <source>
        <dbReference type="SAM" id="MobiDB-lite"/>
    </source>
</evidence>
<name>A0A093H0Z9_DRYPU</name>
<gene>
    <name evidence="2" type="ORF">N307_11428</name>
</gene>
<feature type="non-terminal residue" evidence="2">
    <location>
        <position position="274"/>
    </location>
</feature>
<feature type="compositionally biased region" description="Polar residues" evidence="1">
    <location>
        <begin position="180"/>
        <end position="190"/>
    </location>
</feature>
<organism evidence="2 3">
    <name type="scientific">Dryobates pubescens</name>
    <name type="common">Downy woodpecker</name>
    <name type="synonym">Picoides pubescens</name>
    <dbReference type="NCBI Taxonomy" id="118200"/>
    <lineage>
        <taxon>Eukaryota</taxon>
        <taxon>Metazoa</taxon>
        <taxon>Chordata</taxon>
        <taxon>Craniata</taxon>
        <taxon>Vertebrata</taxon>
        <taxon>Euteleostomi</taxon>
        <taxon>Archelosauria</taxon>
        <taxon>Archosauria</taxon>
        <taxon>Dinosauria</taxon>
        <taxon>Saurischia</taxon>
        <taxon>Theropoda</taxon>
        <taxon>Coelurosauria</taxon>
        <taxon>Aves</taxon>
        <taxon>Neognathae</taxon>
        <taxon>Neoaves</taxon>
        <taxon>Telluraves</taxon>
        <taxon>Coraciimorphae</taxon>
        <taxon>Piciformes</taxon>
        <taxon>Picidae</taxon>
        <taxon>Dryobates</taxon>
    </lineage>
</organism>
<dbReference type="Proteomes" id="UP000053875">
    <property type="component" value="Unassembled WGS sequence"/>
</dbReference>
<feature type="region of interest" description="Disordered" evidence="1">
    <location>
        <begin position="1"/>
        <end position="274"/>
    </location>
</feature>
<accession>A0A093H0Z9</accession>
<feature type="compositionally biased region" description="Polar residues" evidence="1">
    <location>
        <begin position="1"/>
        <end position="12"/>
    </location>
</feature>
<feature type="compositionally biased region" description="Polar residues" evidence="1">
    <location>
        <begin position="36"/>
        <end position="65"/>
    </location>
</feature>
<proteinExistence type="predicted"/>
<feature type="compositionally biased region" description="Low complexity" evidence="1">
    <location>
        <begin position="191"/>
        <end position="204"/>
    </location>
</feature>